<evidence type="ECO:0000313" key="1">
    <source>
        <dbReference type="EMBL" id="ETN74894.1"/>
    </source>
</evidence>
<sequence length="68" mass="7833">MSERGIWKSRFRAIRGFDSDGSISAILSERTFYWALVRTQPKSADVTYTDLKGVPYKVLKLTSFSLQR</sequence>
<proteinExistence type="predicted"/>
<name>W2T011_NECAM</name>
<accession>W2T011</accession>
<dbReference type="Proteomes" id="UP000053676">
    <property type="component" value="Unassembled WGS sequence"/>
</dbReference>
<dbReference type="KEGG" id="nai:NECAME_12642"/>
<reference evidence="2" key="1">
    <citation type="journal article" date="2014" name="Nat. Genet.">
        <title>Genome of the human hookworm Necator americanus.</title>
        <authorList>
            <person name="Tang Y.T."/>
            <person name="Gao X."/>
            <person name="Rosa B.A."/>
            <person name="Abubucker S."/>
            <person name="Hallsworth-Pepin K."/>
            <person name="Martin J."/>
            <person name="Tyagi R."/>
            <person name="Heizer E."/>
            <person name="Zhang X."/>
            <person name="Bhonagiri-Palsikar V."/>
            <person name="Minx P."/>
            <person name="Warren W.C."/>
            <person name="Wang Q."/>
            <person name="Zhan B."/>
            <person name="Hotez P.J."/>
            <person name="Sternberg P.W."/>
            <person name="Dougall A."/>
            <person name="Gaze S.T."/>
            <person name="Mulvenna J."/>
            <person name="Sotillo J."/>
            <person name="Ranganathan S."/>
            <person name="Rabelo E.M."/>
            <person name="Wilson R.K."/>
            <person name="Felgner P.L."/>
            <person name="Bethony J."/>
            <person name="Hawdon J.M."/>
            <person name="Gasser R.B."/>
            <person name="Loukas A."/>
            <person name="Mitreva M."/>
        </authorList>
    </citation>
    <scope>NUCLEOTIDE SEQUENCE [LARGE SCALE GENOMIC DNA]</scope>
</reference>
<keyword evidence="2" id="KW-1185">Reference proteome</keyword>
<evidence type="ECO:0000313" key="2">
    <source>
        <dbReference type="Proteomes" id="UP000053676"/>
    </source>
</evidence>
<dbReference type="EMBL" id="KI660327">
    <property type="protein sequence ID" value="ETN74894.1"/>
    <property type="molecule type" value="Genomic_DNA"/>
</dbReference>
<gene>
    <name evidence="1" type="ORF">NECAME_12642</name>
</gene>
<dbReference type="AlphaFoldDB" id="W2T011"/>
<protein>
    <submittedName>
        <fullName evidence="1">Uncharacterized protein</fullName>
    </submittedName>
</protein>
<organism evidence="1 2">
    <name type="scientific">Necator americanus</name>
    <name type="common">Human hookworm</name>
    <dbReference type="NCBI Taxonomy" id="51031"/>
    <lineage>
        <taxon>Eukaryota</taxon>
        <taxon>Metazoa</taxon>
        <taxon>Ecdysozoa</taxon>
        <taxon>Nematoda</taxon>
        <taxon>Chromadorea</taxon>
        <taxon>Rhabditida</taxon>
        <taxon>Rhabditina</taxon>
        <taxon>Rhabditomorpha</taxon>
        <taxon>Strongyloidea</taxon>
        <taxon>Ancylostomatidae</taxon>
        <taxon>Bunostominae</taxon>
        <taxon>Necator</taxon>
    </lineage>
</organism>